<comment type="caution">
    <text evidence="3">The sequence shown here is derived from an EMBL/GenBank/DDBJ whole genome shotgun (WGS) entry which is preliminary data.</text>
</comment>
<dbReference type="Pfam" id="PF13539">
    <property type="entry name" value="Peptidase_M15_4"/>
    <property type="match status" value="1"/>
</dbReference>
<organism evidence="3 4">
    <name type="scientific">Rhizobium giardinii</name>
    <dbReference type="NCBI Taxonomy" id="56731"/>
    <lineage>
        <taxon>Bacteria</taxon>
        <taxon>Pseudomonadati</taxon>
        <taxon>Pseudomonadota</taxon>
        <taxon>Alphaproteobacteria</taxon>
        <taxon>Hyphomicrobiales</taxon>
        <taxon>Rhizobiaceae</taxon>
        <taxon>Rhizobium/Agrobacterium group</taxon>
        <taxon>Rhizobium</taxon>
    </lineage>
</organism>
<keyword evidence="4" id="KW-1185">Reference proteome</keyword>
<dbReference type="RefSeq" id="WP_018324622.1">
    <property type="nucleotide sequence ID" value="NZ_JACHBK010000003.1"/>
</dbReference>
<dbReference type="Gene3D" id="3.30.1380.10">
    <property type="match status" value="1"/>
</dbReference>
<dbReference type="InterPro" id="IPR039561">
    <property type="entry name" value="Peptidase_M15C"/>
</dbReference>
<keyword evidence="1" id="KW-0732">Signal</keyword>
<feature type="domain" description="Peptidase M15C" evidence="2">
    <location>
        <begin position="179"/>
        <end position="248"/>
    </location>
</feature>
<dbReference type="GO" id="GO:0008233">
    <property type="term" value="F:peptidase activity"/>
    <property type="evidence" value="ECO:0007669"/>
    <property type="project" value="InterPro"/>
</dbReference>
<feature type="signal peptide" evidence="1">
    <location>
        <begin position="1"/>
        <end position="23"/>
    </location>
</feature>
<feature type="chain" id="PRO_5030546951" description="Peptidase M15C domain-containing protein" evidence="1">
    <location>
        <begin position="24"/>
        <end position="278"/>
    </location>
</feature>
<proteinExistence type="predicted"/>
<dbReference type="EMBL" id="JACHBK010000003">
    <property type="protein sequence ID" value="MBB5534808.1"/>
    <property type="molecule type" value="Genomic_DNA"/>
</dbReference>
<evidence type="ECO:0000313" key="3">
    <source>
        <dbReference type="EMBL" id="MBB5534808.1"/>
    </source>
</evidence>
<protein>
    <recommendedName>
        <fullName evidence="2">Peptidase M15C domain-containing protein</fullName>
    </recommendedName>
</protein>
<evidence type="ECO:0000256" key="1">
    <source>
        <dbReference type="SAM" id="SignalP"/>
    </source>
</evidence>
<evidence type="ECO:0000313" key="4">
    <source>
        <dbReference type="Proteomes" id="UP000585507"/>
    </source>
</evidence>
<dbReference type="SUPFAM" id="SSF55166">
    <property type="entry name" value="Hedgehog/DD-peptidase"/>
    <property type="match status" value="1"/>
</dbReference>
<name>A0A7W8U8S3_9HYPH</name>
<accession>A0A7W8U8S3</accession>
<dbReference type="AlphaFoldDB" id="A0A7W8U8S3"/>
<sequence>MSPSIDRALVFAAMLLLAVPAQADDLSLARKVKLLIDAYPQTLVGSEGGSILFGDGEPALPIDDGKAKDHTRKLASGDIEDSLSQIYPEGPCETRPKVNFDPGRIRSEALMKRLYGGSAREVEASLVEIEWFGSKLPVTKRQGVAQALEKVRDALKAMPDLTIFLTPSAGTFNWRKVAGASNLSVHSFGAAIDLNSRYADYWIWAGGKPGRVQGRDNRIPMSIVDAFERNGFIWGGRWYHYDTMHFEYRPELLAIAKAAGASACRQTFPSENSVSRGR</sequence>
<dbReference type="Proteomes" id="UP000585507">
    <property type="component" value="Unassembled WGS sequence"/>
</dbReference>
<gene>
    <name evidence="3" type="ORF">GGD55_001491</name>
</gene>
<evidence type="ECO:0000259" key="2">
    <source>
        <dbReference type="Pfam" id="PF13539"/>
    </source>
</evidence>
<dbReference type="InterPro" id="IPR009045">
    <property type="entry name" value="Zn_M74/Hedgehog-like"/>
</dbReference>
<reference evidence="3 4" key="1">
    <citation type="submission" date="2020-08" db="EMBL/GenBank/DDBJ databases">
        <title>Genomic Encyclopedia of Type Strains, Phase IV (KMG-V): Genome sequencing to study the core and pangenomes of soil and plant-associated prokaryotes.</title>
        <authorList>
            <person name="Whitman W."/>
        </authorList>
    </citation>
    <scope>NUCLEOTIDE SEQUENCE [LARGE SCALE GENOMIC DNA]</scope>
    <source>
        <strain evidence="3 4">SEMIA 4084</strain>
    </source>
</reference>